<feature type="transmembrane region" description="Helical" evidence="5">
    <location>
        <begin position="343"/>
        <end position="361"/>
    </location>
</feature>
<dbReference type="PROSITE" id="PS50850">
    <property type="entry name" value="MFS"/>
    <property type="match status" value="1"/>
</dbReference>
<comment type="subcellular location">
    <subcellularLocation>
        <location evidence="1">Membrane</location>
        <topology evidence="1">Multi-pass membrane protein</topology>
    </subcellularLocation>
</comment>
<dbReference type="OMA" id="YIMIAFS"/>
<dbReference type="GO" id="GO:0005886">
    <property type="term" value="C:plasma membrane"/>
    <property type="evidence" value="ECO:0007669"/>
    <property type="project" value="TreeGrafter"/>
</dbReference>
<feature type="non-terminal residue" evidence="7">
    <location>
        <position position="1"/>
    </location>
</feature>
<dbReference type="PANTHER" id="PTHR23508:SF10">
    <property type="entry name" value="CARBOXYLIC ACID TRANSPORTER PROTEIN HOMOLOG"/>
    <property type="match status" value="1"/>
</dbReference>
<reference evidence="7 8" key="1">
    <citation type="submission" date="2018-05" db="EMBL/GenBank/DDBJ databases">
        <title>Draft genome sequence of Scytalidium lignicola DSM 105466, a ubiquitous saprotrophic fungus.</title>
        <authorList>
            <person name="Buettner E."/>
            <person name="Gebauer A.M."/>
            <person name="Hofrichter M."/>
            <person name="Liers C."/>
            <person name="Kellner H."/>
        </authorList>
    </citation>
    <scope>NUCLEOTIDE SEQUENCE [LARGE SCALE GENOMIC DNA]</scope>
    <source>
        <strain evidence="7 8">DSM 105466</strain>
    </source>
</reference>
<evidence type="ECO:0000313" key="7">
    <source>
        <dbReference type="EMBL" id="RFU25713.1"/>
    </source>
</evidence>
<dbReference type="InterPro" id="IPR005828">
    <property type="entry name" value="MFS_sugar_transport-like"/>
</dbReference>
<evidence type="ECO:0000313" key="8">
    <source>
        <dbReference type="Proteomes" id="UP000258309"/>
    </source>
</evidence>
<evidence type="ECO:0000256" key="3">
    <source>
        <dbReference type="ARBA" id="ARBA00022989"/>
    </source>
</evidence>
<dbReference type="EMBL" id="NCSJ02000311">
    <property type="protein sequence ID" value="RFU25713.1"/>
    <property type="molecule type" value="Genomic_DNA"/>
</dbReference>
<evidence type="ECO:0000256" key="2">
    <source>
        <dbReference type="ARBA" id="ARBA00022692"/>
    </source>
</evidence>
<dbReference type="InterPro" id="IPR011701">
    <property type="entry name" value="MFS"/>
</dbReference>
<feature type="transmembrane region" description="Helical" evidence="5">
    <location>
        <begin position="206"/>
        <end position="225"/>
    </location>
</feature>
<dbReference type="OrthoDB" id="5296287at2759"/>
<dbReference type="Pfam" id="PF00083">
    <property type="entry name" value="Sugar_tr"/>
    <property type="match status" value="1"/>
</dbReference>
<dbReference type="GO" id="GO:0035879">
    <property type="term" value="P:plasma membrane lactate transport"/>
    <property type="evidence" value="ECO:0007669"/>
    <property type="project" value="TreeGrafter"/>
</dbReference>
<evidence type="ECO:0000256" key="4">
    <source>
        <dbReference type="ARBA" id="ARBA00023136"/>
    </source>
</evidence>
<organism evidence="7 8">
    <name type="scientific">Scytalidium lignicola</name>
    <name type="common">Hyphomycete</name>
    <dbReference type="NCBI Taxonomy" id="5539"/>
    <lineage>
        <taxon>Eukaryota</taxon>
        <taxon>Fungi</taxon>
        <taxon>Dikarya</taxon>
        <taxon>Ascomycota</taxon>
        <taxon>Pezizomycotina</taxon>
        <taxon>Leotiomycetes</taxon>
        <taxon>Leotiomycetes incertae sedis</taxon>
        <taxon>Scytalidium</taxon>
    </lineage>
</organism>
<sequence length="508" mass="55521">MGIKQNLKLWENQVTYLDEHGDTVTKTILRTRPQNPYKVARLLSARSWIFFFVGLTAWAADGYDFNAVNLVATNLAAKFDKSQTTVTLSITLTLLVRVLGAILFGTLSDMFGRKWIMSIDLWILAGLQVATAYSPTFKVFVGVRTLFGVAMGGIWGLSAAVALENMPVEARGLFSGILQNGYAMGYILAAMVNIVGVPATSLGYKMIFLVGAGFTAFIATVIMFIPESVIFAKNRQLDENGFEVEDERAAARGISPRKRISLFLRDASLAARQYWPLFLYCVLFTTSYNWMTHSIQDIYPSYLKIQKGFTSRQSSLATIVGQCGAVIGGPTAGYYSQFFGRRLTSIVCVVIAWAFIPLYTLPSSFSALVCGTFFLQAAVNAAWGIMPVMLNEYSPPQFRGIFPGVAYQFGSTFSAPAAQAQTAAASAWIKNGLPNYNQVMTIFMCTIFAIVIAVTACGSERLGSHFEVIKRAGHIENIVRGEISLGHVKAVEDKAIEGGQGITEMVES</sequence>
<dbReference type="PANTHER" id="PTHR23508">
    <property type="entry name" value="CARBOXYLIC ACID TRANSPORTER PROTEIN HOMOLOG"/>
    <property type="match status" value="1"/>
</dbReference>
<keyword evidence="3 5" id="KW-1133">Transmembrane helix</keyword>
<evidence type="ECO:0000256" key="5">
    <source>
        <dbReference type="SAM" id="Phobius"/>
    </source>
</evidence>
<name>A0A3E2GY74_SCYLI</name>
<dbReference type="CDD" id="cd17316">
    <property type="entry name" value="MFS_SV2_like"/>
    <property type="match status" value="1"/>
</dbReference>
<feature type="transmembrane region" description="Helical" evidence="5">
    <location>
        <begin position="88"/>
        <end position="108"/>
    </location>
</feature>
<dbReference type="SUPFAM" id="SSF103473">
    <property type="entry name" value="MFS general substrate transporter"/>
    <property type="match status" value="1"/>
</dbReference>
<dbReference type="GO" id="GO:0015355">
    <property type="term" value="F:secondary active monocarboxylate transmembrane transporter activity"/>
    <property type="evidence" value="ECO:0007669"/>
    <property type="project" value="TreeGrafter"/>
</dbReference>
<dbReference type="Gene3D" id="1.20.1250.20">
    <property type="entry name" value="MFS general substrate transporter like domains"/>
    <property type="match status" value="2"/>
</dbReference>
<feature type="transmembrane region" description="Helical" evidence="5">
    <location>
        <begin position="439"/>
        <end position="457"/>
    </location>
</feature>
<feature type="transmembrane region" description="Helical" evidence="5">
    <location>
        <begin position="368"/>
        <end position="390"/>
    </location>
</feature>
<feature type="transmembrane region" description="Helical" evidence="5">
    <location>
        <begin position="183"/>
        <end position="200"/>
    </location>
</feature>
<feature type="transmembrane region" description="Helical" evidence="5">
    <location>
        <begin position="274"/>
        <end position="291"/>
    </location>
</feature>
<dbReference type="AlphaFoldDB" id="A0A3E2GY74"/>
<keyword evidence="2 5" id="KW-0812">Transmembrane</keyword>
<keyword evidence="8" id="KW-1185">Reference proteome</keyword>
<dbReference type="InterPro" id="IPR020846">
    <property type="entry name" value="MFS_dom"/>
</dbReference>
<dbReference type="STRING" id="5539.A0A3E2GY74"/>
<feature type="domain" description="Major facilitator superfamily (MFS) profile" evidence="6">
    <location>
        <begin position="50"/>
        <end position="461"/>
    </location>
</feature>
<gene>
    <name evidence="7" type="ORF">B7463_g10626</name>
</gene>
<comment type="caution">
    <text evidence="7">The sequence shown here is derived from an EMBL/GenBank/DDBJ whole genome shotgun (WGS) entry which is preliminary data.</text>
</comment>
<evidence type="ECO:0000256" key="1">
    <source>
        <dbReference type="ARBA" id="ARBA00004141"/>
    </source>
</evidence>
<feature type="non-terminal residue" evidence="7">
    <location>
        <position position="508"/>
    </location>
</feature>
<feature type="transmembrane region" description="Helical" evidence="5">
    <location>
        <begin position="139"/>
        <end position="163"/>
    </location>
</feature>
<feature type="transmembrane region" description="Helical" evidence="5">
    <location>
        <begin position="39"/>
        <end position="60"/>
    </location>
</feature>
<accession>A0A3E2GY74</accession>
<protein>
    <recommendedName>
        <fullName evidence="6">Major facilitator superfamily (MFS) profile domain-containing protein</fullName>
    </recommendedName>
</protein>
<keyword evidence="4 5" id="KW-0472">Membrane</keyword>
<dbReference type="InterPro" id="IPR036259">
    <property type="entry name" value="MFS_trans_sf"/>
</dbReference>
<proteinExistence type="predicted"/>
<dbReference type="Pfam" id="PF07690">
    <property type="entry name" value="MFS_1"/>
    <property type="match status" value="1"/>
</dbReference>
<dbReference type="Proteomes" id="UP000258309">
    <property type="component" value="Unassembled WGS sequence"/>
</dbReference>
<evidence type="ECO:0000259" key="6">
    <source>
        <dbReference type="PROSITE" id="PS50850"/>
    </source>
</evidence>